<organism evidence="2 3">
    <name type="scientific">Luteolibacter arcticus</name>
    <dbReference type="NCBI Taxonomy" id="1581411"/>
    <lineage>
        <taxon>Bacteria</taxon>
        <taxon>Pseudomonadati</taxon>
        <taxon>Verrucomicrobiota</taxon>
        <taxon>Verrucomicrobiia</taxon>
        <taxon>Verrucomicrobiales</taxon>
        <taxon>Verrucomicrobiaceae</taxon>
        <taxon>Luteolibacter</taxon>
    </lineage>
</organism>
<sequence>MNSLRLFDADGHARLRHLLDTTDTPRPTPDQRKLLAALLEESSITRNPDELANRIAPGDRVLLVSPDDPRDWYELELVMPHDADVDADRISLLTPLGLALLGQRKGAIVAWEVPAGMREMKIESIVKLASALA</sequence>
<dbReference type="GO" id="GO:0003746">
    <property type="term" value="F:translation elongation factor activity"/>
    <property type="evidence" value="ECO:0007669"/>
    <property type="project" value="UniProtKB-KW"/>
</dbReference>
<name>A0ABT3GMV2_9BACT</name>
<feature type="domain" description="Transcription elongation factor GreA/GreB C-terminal" evidence="1">
    <location>
        <begin position="53"/>
        <end position="125"/>
    </location>
</feature>
<keyword evidence="2" id="KW-0251">Elongation factor</keyword>
<comment type="caution">
    <text evidence="2">The sequence shown here is derived from an EMBL/GenBank/DDBJ whole genome shotgun (WGS) entry which is preliminary data.</text>
</comment>
<dbReference type="RefSeq" id="WP_264488909.1">
    <property type="nucleotide sequence ID" value="NZ_JAPDDT010000010.1"/>
</dbReference>
<dbReference type="InterPro" id="IPR036953">
    <property type="entry name" value="GreA/GreB_C_sf"/>
</dbReference>
<dbReference type="SUPFAM" id="SSF54534">
    <property type="entry name" value="FKBP-like"/>
    <property type="match status" value="1"/>
</dbReference>
<protein>
    <submittedName>
        <fullName evidence="2">GreA/GreB family elongation factor</fullName>
    </submittedName>
</protein>
<evidence type="ECO:0000313" key="3">
    <source>
        <dbReference type="Proteomes" id="UP001320876"/>
    </source>
</evidence>
<keyword evidence="2" id="KW-0648">Protein biosynthesis</keyword>
<reference evidence="2 3" key="1">
    <citation type="submission" date="2022-10" db="EMBL/GenBank/DDBJ databases">
        <title>Luteolibacter arcticus strain CCTCC AB 2014275, whole genome shotgun sequencing project.</title>
        <authorList>
            <person name="Zhao G."/>
            <person name="Shen L."/>
        </authorList>
    </citation>
    <scope>NUCLEOTIDE SEQUENCE [LARGE SCALE GENOMIC DNA]</scope>
    <source>
        <strain evidence="2 3">CCTCC AB 2014275</strain>
    </source>
</reference>
<evidence type="ECO:0000259" key="1">
    <source>
        <dbReference type="Pfam" id="PF01272"/>
    </source>
</evidence>
<evidence type="ECO:0000313" key="2">
    <source>
        <dbReference type="EMBL" id="MCW1924800.1"/>
    </source>
</evidence>
<keyword evidence="3" id="KW-1185">Reference proteome</keyword>
<dbReference type="Gene3D" id="3.10.50.30">
    <property type="entry name" value="Transcription elongation factor, GreA/GreB, C-terminal domain"/>
    <property type="match status" value="1"/>
</dbReference>
<gene>
    <name evidence="2" type="ORF">OKA05_19710</name>
</gene>
<dbReference type="InterPro" id="IPR001437">
    <property type="entry name" value="Tscrpt_elong_fac_GreA/B_C"/>
</dbReference>
<dbReference type="Proteomes" id="UP001320876">
    <property type="component" value="Unassembled WGS sequence"/>
</dbReference>
<dbReference type="EMBL" id="JAPDDT010000010">
    <property type="protein sequence ID" value="MCW1924800.1"/>
    <property type="molecule type" value="Genomic_DNA"/>
</dbReference>
<proteinExistence type="predicted"/>
<dbReference type="Pfam" id="PF01272">
    <property type="entry name" value="GreA_GreB"/>
    <property type="match status" value="1"/>
</dbReference>
<accession>A0ABT3GMV2</accession>